<evidence type="ECO:0000313" key="5">
    <source>
        <dbReference type="Proteomes" id="UP000321960"/>
    </source>
</evidence>
<evidence type="ECO:0000313" key="6">
    <source>
        <dbReference type="Proteomes" id="UP001156856"/>
    </source>
</evidence>
<reference evidence="4" key="1">
    <citation type="journal article" date="2014" name="Int. J. Syst. Evol. Microbiol.">
        <title>Complete genome of a new Firmicutes species belonging to the dominant human colonic microbiota ('Ruminococcus bicirculans') reveals two chromosomes and a selective capacity to utilize plant glucans.</title>
        <authorList>
            <consortium name="NISC Comparative Sequencing Program"/>
            <person name="Wegmann U."/>
            <person name="Louis P."/>
            <person name="Goesmann A."/>
            <person name="Henrissat B."/>
            <person name="Duncan S.H."/>
            <person name="Flint H.J."/>
        </authorList>
    </citation>
    <scope>NUCLEOTIDE SEQUENCE</scope>
    <source>
        <strain evidence="4">NBRC 107715</strain>
    </source>
</reference>
<dbReference type="InterPro" id="IPR024467">
    <property type="entry name" value="Xre/MbcA/ParS-like_toxin-bd"/>
</dbReference>
<accession>A0A512J4V2</accession>
<keyword evidence="6" id="KW-1185">Reference proteome</keyword>
<feature type="domain" description="Antitoxin Xre/MbcA/ParS-like toxin-binding" evidence="1">
    <location>
        <begin position="106"/>
        <end position="155"/>
    </location>
</feature>
<dbReference type="RefSeq" id="WP_147026601.1">
    <property type="nucleotide sequence ID" value="NZ_BJZU01000060.1"/>
</dbReference>
<dbReference type="OrthoDB" id="5918037at2"/>
<sequence>MTDRTGIDAAPADLDRIAELLGGARVLRHAPKTQLDAHEMLLHGLPGRALNHLVERLVVLQHTPSLEKAIGMSLRTFQRRRDVPAKPLSQEQSGRTWKFAEILARATALFGSQEEAEQWLERPALGLDGRRPIDLLATPAGVELVEDLLTRLAYGVYV</sequence>
<feature type="domain" description="Antitoxin Xre-like helix-turn-helix" evidence="2">
    <location>
        <begin position="36"/>
        <end position="100"/>
    </location>
</feature>
<evidence type="ECO:0000313" key="4">
    <source>
        <dbReference type="EMBL" id="GLS63755.1"/>
    </source>
</evidence>
<dbReference type="Pfam" id="PF20432">
    <property type="entry name" value="Xre-like-HTH"/>
    <property type="match status" value="1"/>
</dbReference>
<dbReference type="InterPro" id="IPR011979">
    <property type="entry name" value="Antitox_Xre"/>
</dbReference>
<protein>
    <submittedName>
        <fullName evidence="3">Antitoxin</fullName>
    </submittedName>
</protein>
<dbReference type="EMBL" id="BSPK01000026">
    <property type="protein sequence ID" value="GLS63755.1"/>
    <property type="molecule type" value="Genomic_DNA"/>
</dbReference>
<gene>
    <name evidence="4" type="ORF">GCM10007888_21360</name>
    <name evidence="3" type="ORF">MOX02_30550</name>
</gene>
<evidence type="ECO:0000313" key="3">
    <source>
        <dbReference type="EMBL" id="GEP05017.1"/>
    </source>
</evidence>
<dbReference type="AlphaFoldDB" id="A0A512J4V2"/>
<comment type="caution">
    <text evidence="3">The sequence shown here is derived from an EMBL/GenBank/DDBJ whole genome shotgun (WGS) entry which is preliminary data.</text>
</comment>
<dbReference type="Pfam" id="PF09722">
    <property type="entry name" value="Xre_MbcA_ParS_C"/>
    <property type="match status" value="1"/>
</dbReference>
<reference evidence="3 5" key="3">
    <citation type="submission" date="2019-07" db="EMBL/GenBank/DDBJ databases">
        <title>Whole genome shotgun sequence of Methylobacterium oxalidis NBRC 107715.</title>
        <authorList>
            <person name="Hosoyama A."/>
            <person name="Uohara A."/>
            <person name="Ohji S."/>
            <person name="Ichikawa N."/>
        </authorList>
    </citation>
    <scope>NUCLEOTIDE SEQUENCE [LARGE SCALE GENOMIC DNA]</scope>
    <source>
        <strain evidence="3 5">NBRC 107715</strain>
    </source>
</reference>
<organism evidence="3 5">
    <name type="scientific">Methylobacterium oxalidis</name>
    <dbReference type="NCBI Taxonomy" id="944322"/>
    <lineage>
        <taxon>Bacteria</taxon>
        <taxon>Pseudomonadati</taxon>
        <taxon>Pseudomonadota</taxon>
        <taxon>Alphaproteobacteria</taxon>
        <taxon>Hyphomicrobiales</taxon>
        <taxon>Methylobacteriaceae</taxon>
        <taxon>Methylobacterium</taxon>
    </lineage>
</organism>
<reference evidence="6" key="2">
    <citation type="journal article" date="2019" name="Int. J. Syst. Evol. Microbiol.">
        <title>The Global Catalogue of Microorganisms (GCM) 10K type strain sequencing project: providing services to taxonomists for standard genome sequencing and annotation.</title>
        <authorList>
            <consortium name="The Broad Institute Genomics Platform"/>
            <consortium name="The Broad Institute Genome Sequencing Center for Infectious Disease"/>
            <person name="Wu L."/>
            <person name="Ma J."/>
        </authorList>
    </citation>
    <scope>NUCLEOTIDE SEQUENCE [LARGE SCALE GENOMIC DNA]</scope>
    <source>
        <strain evidence="6">NBRC 107715</strain>
    </source>
</reference>
<dbReference type="NCBIfam" id="TIGR02293">
    <property type="entry name" value="TAS_TIGR02293"/>
    <property type="match status" value="1"/>
</dbReference>
<dbReference type="Proteomes" id="UP001156856">
    <property type="component" value="Unassembled WGS sequence"/>
</dbReference>
<proteinExistence type="predicted"/>
<dbReference type="InterPro" id="IPR046847">
    <property type="entry name" value="Xre-like_HTH"/>
</dbReference>
<dbReference type="Proteomes" id="UP000321960">
    <property type="component" value="Unassembled WGS sequence"/>
</dbReference>
<dbReference type="EMBL" id="BJZU01000060">
    <property type="protein sequence ID" value="GEP05017.1"/>
    <property type="molecule type" value="Genomic_DNA"/>
</dbReference>
<reference evidence="4" key="4">
    <citation type="submission" date="2023-01" db="EMBL/GenBank/DDBJ databases">
        <title>Draft genome sequence of Methylobacterium oxalidis strain NBRC 107715.</title>
        <authorList>
            <person name="Sun Q."/>
            <person name="Mori K."/>
        </authorList>
    </citation>
    <scope>NUCLEOTIDE SEQUENCE</scope>
    <source>
        <strain evidence="4">NBRC 107715</strain>
    </source>
</reference>
<name>A0A512J4V2_9HYPH</name>
<evidence type="ECO:0000259" key="1">
    <source>
        <dbReference type="Pfam" id="PF09722"/>
    </source>
</evidence>
<dbReference type="GO" id="GO:0003677">
    <property type="term" value="F:DNA binding"/>
    <property type="evidence" value="ECO:0007669"/>
    <property type="project" value="InterPro"/>
</dbReference>
<evidence type="ECO:0000259" key="2">
    <source>
        <dbReference type="Pfam" id="PF20432"/>
    </source>
</evidence>